<name>A0A3B1CEA9_9ZZZZ</name>
<dbReference type="AlphaFoldDB" id="A0A3B1CEA9"/>
<reference evidence="1" key="1">
    <citation type="submission" date="2018-06" db="EMBL/GenBank/DDBJ databases">
        <authorList>
            <person name="Zhirakovskaya E."/>
        </authorList>
    </citation>
    <scope>NUCLEOTIDE SEQUENCE</scope>
</reference>
<accession>A0A3B1CEA9</accession>
<evidence type="ECO:0000313" key="1">
    <source>
        <dbReference type="EMBL" id="VAX28549.1"/>
    </source>
</evidence>
<sequence>MPRIIQCRGFIFFVILSGMKSDDRLEYINDALYFVVIPGKKRLVYCSGVNFKRFLPITKGRHKAMSNPVIRGLQIVNHEIRSMAIEAGATPKTIILTECKGIAPTDDSWNTESLLIEDPPEGFGEKIITHGVITLLKKIDKAIMLDTKMPELLLPPEELEKFIEELCEKFGS</sequence>
<proteinExistence type="predicted"/>
<protein>
    <submittedName>
        <fullName evidence="1">Uncharacterized protein</fullName>
    </submittedName>
</protein>
<organism evidence="1">
    <name type="scientific">hydrothermal vent metagenome</name>
    <dbReference type="NCBI Taxonomy" id="652676"/>
    <lineage>
        <taxon>unclassified sequences</taxon>
        <taxon>metagenomes</taxon>
        <taxon>ecological metagenomes</taxon>
    </lineage>
</organism>
<gene>
    <name evidence="1" type="ORF">MNBD_NITROSPIRAE03-57</name>
</gene>
<dbReference type="EMBL" id="UOGI01000028">
    <property type="protein sequence ID" value="VAX28549.1"/>
    <property type="molecule type" value="Genomic_DNA"/>
</dbReference>